<keyword evidence="5 11" id="KW-0136">Cellulose degradation</keyword>
<evidence type="ECO:0000256" key="3">
    <source>
        <dbReference type="ARBA" id="ARBA00022729"/>
    </source>
</evidence>
<keyword evidence="7" id="KW-0325">Glycoprotein</keyword>
<evidence type="ECO:0000256" key="8">
    <source>
        <dbReference type="ARBA" id="ARBA00023277"/>
    </source>
</evidence>
<evidence type="ECO:0000256" key="2">
    <source>
        <dbReference type="ARBA" id="ARBA00006044"/>
    </source>
</evidence>
<name>A0AAQ3MBI4_9PEZI</name>
<accession>A0AAQ3MBI4</accession>
<dbReference type="PANTHER" id="PTHR33753">
    <property type="entry name" value="1,4-BETA-D-GLUCAN CELLOBIOHYDROLASE B"/>
    <property type="match status" value="1"/>
</dbReference>
<dbReference type="GO" id="GO:0030248">
    <property type="term" value="F:cellulose binding"/>
    <property type="evidence" value="ECO:0007669"/>
    <property type="project" value="InterPro"/>
</dbReference>
<evidence type="ECO:0000256" key="12">
    <source>
        <dbReference type="SAM" id="MobiDB-lite"/>
    </source>
</evidence>
<dbReference type="FunFam" id="2.70.100.10:FF:000001">
    <property type="entry name" value="Glucanase"/>
    <property type="match status" value="1"/>
</dbReference>
<comment type="catalytic activity">
    <reaction evidence="1">
        <text>Hydrolysis of (1-&gt;4)-beta-D-glucosidic linkages in cellulose and cellotetraose, releasing cellobiose from the non-reducing ends of the chains.</text>
        <dbReference type="EC" id="3.2.1.91"/>
    </reaction>
</comment>
<feature type="region of interest" description="Disordered" evidence="12">
    <location>
        <begin position="412"/>
        <end position="435"/>
    </location>
</feature>
<gene>
    <name evidence="15" type="ORF">R9X50_00725800</name>
</gene>
<comment type="similarity">
    <text evidence="2 11">Belongs to the glycosyl hydrolase 7 (cellulase C) family.</text>
</comment>
<dbReference type="InterPro" id="IPR013320">
    <property type="entry name" value="ConA-like_dom_sf"/>
</dbReference>
<dbReference type="PRINTS" id="PR00734">
    <property type="entry name" value="GLHYDRLASE7"/>
</dbReference>
<dbReference type="InterPro" id="IPR035971">
    <property type="entry name" value="CBD_sf"/>
</dbReference>
<dbReference type="CDD" id="cd07999">
    <property type="entry name" value="GH7_CBH_EG"/>
    <property type="match status" value="1"/>
</dbReference>
<evidence type="ECO:0000256" key="10">
    <source>
        <dbReference type="ARBA" id="ARBA00023326"/>
    </source>
</evidence>
<reference evidence="15 16" key="1">
    <citation type="submission" date="2023-11" db="EMBL/GenBank/DDBJ databases">
        <title>An acidophilic fungus is an integral part of prey digestion in a carnivorous sundew plant.</title>
        <authorList>
            <person name="Tsai I.J."/>
        </authorList>
    </citation>
    <scope>NUCLEOTIDE SEQUENCE [LARGE SCALE GENOMIC DNA]</scope>
    <source>
        <strain evidence="15">169a</strain>
    </source>
</reference>
<evidence type="ECO:0000256" key="6">
    <source>
        <dbReference type="ARBA" id="ARBA00023157"/>
    </source>
</evidence>
<dbReference type="Pfam" id="PF00840">
    <property type="entry name" value="Glyco_hydro_7"/>
    <property type="match status" value="1"/>
</dbReference>
<evidence type="ECO:0000256" key="4">
    <source>
        <dbReference type="ARBA" id="ARBA00022801"/>
    </source>
</evidence>
<keyword evidence="16" id="KW-1185">Reference proteome</keyword>
<protein>
    <recommendedName>
        <fullName evidence="11">Glucanase</fullName>
        <ecNumber evidence="11">3.2.1.-</ecNumber>
    </recommendedName>
</protein>
<dbReference type="Proteomes" id="UP001303373">
    <property type="component" value="Chromosome 12"/>
</dbReference>
<dbReference type="GO" id="GO:0005576">
    <property type="term" value="C:extracellular region"/>
    <property type="evidence" value="ECO:0007669"/>
    <property type="project" value="InterPro"/>
</dbReference>
<keyword evidence="9 11" id="KW-0326">Glycosidase</keyword>
<keyword evidence="4 11" id="KW-0378">Hydrolase</keyword>
<dbReference type="InterPro" id="IPR000254">
    <property type="entry name" value="CBD"/>
</dbReference>
<sequence>MSSAAYAILSLASLTAAQLVGTKQAETHPSLTWSKCSAGGSCATQNGKVVIDANWRWVYDENLNSNCYTGNTWNAAACPDDKTCAANCALQGASYESTYGVTTSGSSLKLDFVTQSSQKNVGSRMYLMADDSHYEEFTLNNMEFTFDVDVSKLPCGVNGALYFVSMDADGGMSKYPTNKAGAAYGTGYCDSQCPRDLKFINGQGNVEGWNPSATNPNTGTGGHGSCCAEMDIWEANSISNAVTPHPCDTASQTMCLGDNCGGTYSSNRYAGTCDPDGCDFNPYRMGVTNFFGPARTVDTNSVFTVVTQFITDTGTASGTLKEIRRLYVQNGKVINNVSSKVAGVTGNSLTSAFCDAQKKAFGDTNTFDKHGGFKSMSAATSKGMVLVMSLWDDSSAARMLWLDGDYPTTKASSTPGVARGTCPADSGKPSDVESSSPNAYVTFSNIKFGPLGSTYGGSGSNPSSSSASTLSTKVSTTSVSTQSSTSGATQTHYGQCGGEGYTGPTTCASPYTCKYASEYYSQCL</sequence>
<dbReference type="SUPFAM" id="SSF49899">
    <property type="entry name" value="Concanavalin A-like lectins/glucanases"/>
    <property type="match status" value="1"/>
</dbReference>
<dbReference type="EMBL" id="CP138591">
    <property type="protein sequence ID" value="WPH04368.1"/>
    <property type="molecule type" value="Genomic_DNA"/>
</dbReference>
<dbReference type="SUPFAM" id="SSF57180">
    <property type="entry name" value="Cellulose-binding domain"/>
    <property type="match status" value="1"/>
</dbReference>
<dbReference type="EC" id="3.2.1.-" evidence="11"/>
<keyword evidence="6" id="KW-1015">Disulfide bond</keyword>
<dbReference type="InterPro" id="IPR037019">
    <property type="entry name" value="Glyco_hydro_7_sf"/>
</dbReference>
<feature type="signal peptide" evidence="13">
    <location>
        <begin position="1"/>
        <end position="17"/>
    </location>
</feature>
<feature type="domain" description="CBM1" evidence="14">
    <location>
        <begin position="488"/>
        <end position="524"/>
    </location>
</feature>
<dbReference type="Gene3D" id="2.70.100.10">
    <property type="entry name" value="Glycoside hydrolase, family 7, domain"/>
    <property type="match status" value="1"/>
</dbReference>
<evidence type="ECO:0000259" key="14">
    <source>
        <dbReference type="PROSITE" id="PS51164"/>
    </source>
</evidence>
<dbReference type="SMART" id="SM00236">
    <property type="entry name" value="fCBD"/>
    <property type="match status" value="1"/>
</dbReference>
<feature type="chain" id="PRO_5042822046" description="Glucanase" evidence="13">
    <location>
        <begin position="18"/>
        <end position="524"/>
    </location>
</feature>
<proteinExistence type="inferred from homology"/>
<dbReference type="GO" id="GO:0016162">
    <property type="term" value="F:cellulose 1,4-beta-cellobiosidase activity"/>
    <property type="evidence" value="ECO:0007669"/>
    <property type="project" value="UniProtKB-EC"/>
</dbReference>
<evidence type="ECO:0000256" key="7">
    <source>
        <dbReference type="ARBA" id="ARBA00023180"/>
    </source>
</evidence>
<keyword evidence="8" id="KW-0119">Carbohydrate metabolism</keyword>
<dbReference type="Pfam" id="PF00734">
    <property type="entry name" value="CBM_1"/>
    <property type="match status" value="1"/>
</dbReference>
<evidence type="ECO:0000313" key="15">
    <source>
        <dbReference type="EMBL" id="WPH04368.1"/>
    </source>
</evidence>
<dbReference type="PANTHER" id="PTHR33753:SF2">
    <property type="entry name" value="GLYCOSIDE HYDROLASE FAMILY 7 PROTEIN"/>
    <property type="match status" value="1"/>
</dbReference>
<organism evidence="15 16">
    <name type="scientific">Acrodontium crateriforme</name>
    <dbReference type="NCBI Taxonomy" id="150365"/>
    <lineage>
        <taxon>Eukaryota</taxon>
        <taxon>Fungi</taxon>
        <taxon>Dikarya</taxon>
        <taxon>Ascomycota</taxon>
        <taxon>Pezizomycotina</taxon>
        <taxon>Dothideomycetes</taxon>
        <taxon>Dothideomycetidae</taxon>
        <taxon>Mycosphaerellales</taxon>
        <taxon>Teratosphaeriaceae</taxon>
        <taxon>Acrodontium</taxon>
    </lineage>
</organism>
<evidence type="ECO:0000256" key="5">
    <source>
        <dbReference type="ARBA" id="ARBA00023001"/>
    </source>
</evidence>
<evidence type="ECO:0000256" key="1">
    <source>
        <dbReference type="ARBA" id="ARBA00001641"/>
    </source>
</evidence>
<dbReference type="GO" id="GO:0030245">
    <property type="term" value="P:cellulose catabolic process"/>
    <property type="evidence" value="ECO:0007669"/>
    <property type="project" value="UniProtKB-KW"/>
</dbReference>
<dbReference type="AlphaFoldDB" id="A0AAQ3MBI4"/>
<dbReference type="PROSITE" id="PS51164">
    <property type="entry name" value="CBM1_2"/>
    <property type="match status" value="1"/>
</dbReference>
<dbReference type="InterPro" id="IPR001722">
    <property type="entry name" value="Glyco_hydro_7"/>
</dbReference>
<evidence type="ECO:0000256" key="11">
    <source>
        <dbReference type="RuleBase" id="RU361164"/>
    </source>
</evidence>
<keyword evidence="10 11" id="KW-0624">Polysaccharide degradation</keyword>
<dbReference type="PROSITE" id="PS00562">
    <property type="entry name" value="CBM1_1"/>
    <property type="match status" value="1"/>
</dbReference>
<evidence type="ECO:0000313" key="16">
    <source>
        <dbReference type="Proteomes" id="UP001303373"/>
    </source>
</evidence>
<evidence type="ECO:0000256" key="13">
    <source>
        <dbReference type="SAM" id="SignalP"/>
    </source>
</evidence>
<evidence type="ECO:0000256" key="9">
    <source>
        <dbReference type="ARBA" id="ARBA00023295"/>
    </source>
</evidence>
<keyword evidence="3 13" id="KW-0732">Signal</keyword>